<dbReference type="InterPro" id="IPR050950">
    <property type="entry name" value="HTH-type_LysR_regulators"/>
</dbReference>
<dbReference type="Pfam" id="PF00126">
    <property type="entry name" value="HTH_1"/>
    <property type="match status" value="1"/>
</dbReference>
<proteinExistence type="inferred from homology"/>
<dbReference type="InterPro" id="IPR036388">
    <property type="entry name" value="WH-like_DNA-bd_sf"/>
</dbReference>
<dbReference type="GO" id="GO:0005829">
    <property type="term" value="C:cytosol"/>
    <property type="evidence" value="ECO:0007669"/>
    <property type="project" value="TreeGrafter"/>
</dbReference>
<dbReference type="InterPro" id="IPR036390">
    <property type="entry name" value="WH_DNA-bd_sf"/>
</dbReference>
<dbReference type="Gene3D" id="1.10.10.10">
    <property type="entry name" value="Winged helix-like DNA-binding domain superfamily/Winged helix DNA-binding domain"/>
    <property type="match status" value="1"/>
</dbReference>
<dbReference type="InterPro" id="IPR000847">
    <property type="entry name" value="LysR_HTH_N"/>
</dbReference>
<evidence type="ECO:0000313" key="8">
    <source>
        <dbReference type="EMBL" id="AWT55015.1"/>
    </source>
</evidence>
<dbReference type="SUPFAM" id="SSF46785">
    <property type="entry name" value="Winged helix' DNA-binding domain"/>
    <property type="match status" value="1"/>
</dbReference>
<gene>
    <name evidence="8" type="ORF">D806_040490</name>
</gene>
<accession>A0A2U9PUQ8</accession>
<dbReference type="PANTHER" id="PTHR30419:SF2">
    <property type="entry name" value="LYSR FAMILY TRANSCRIPTIONAL REGULATOR"/>
    <property type="match status" value="1"/>
</dbReference>
<evidence type="ECO:0000256" key="2">
    <source>
        <dbReference type="ARBA" id="ARBA00023015"/>
    </source>
</evidence>
<keyword evidence="4" id="KW-0804">Transcription</keyword>
<dbReference type="Proteomes" id="UP000011200">
    <property type="component" value="Chromosome"/>
</dbReference>
<evidence type="ECO:0000256" key="4">
    <source>
        <dbReference type="ARBA" id="ARBA00023163"/>
    </source>
</evidence>
<keyword evidence="3" id="KW-0238">DNA-binding</keyword>
<dbReference type="Pfam" id="PF03466">
    <property type="entry name" value="LysR_substrate"/>
    <property type="match status" value="1"/>
</dbReference>
<keyword evidence="2" id="KW-0805">Transcription regulation</keyword>
<dbReference type="Gene3D" id="3.40.190.290">
    <property type="match status" value="1"/>
</dbReference>
<reference evidence="9" key="2">
    <citation type="submission" date="2018-03" db="EMBL/GenBank/DDBJ databases">
        <authorList>
            <person name="Derbyshire K."/>
            <person name="Gray T.A."/>
            <person name="Champion M."/>
        </authorList>
    </citation>
    <scope>NUCLEOTIDE SEQUENCE [LARGE SCALE GENOMIC DNA]</scope>
    <source>
        <strain evidence="9">MKD8</strain>
    </source>
</reference>
<evidence type="ECO:0000256" key="1">
    <source>
        <dbReference type="ARBA" id="ARBA00009437"/>
    </source>
</evidence>
<evidence type="ECO:0000313" key="9">
    <source>
        <dbReference type="Proteomes" id="UP000011200"/>
    </source>
</evidence>
<dbReference type="RefSeq" id="WP_003895519.1">
    <property type="nucleotide sequence ID" value="NZ_CP027541.1"/>
</dbReference>
<dbReference type="PROSITE" id="PS50931">
    <property type="entry name" value="HTH_LYSR"/>
    <property type="match status" value="1"/>
</dbReference>
<evidence type="ECO:0000256" key="5">
    <source>
        <dbReference type="ARBA" id="ARBA00040885"/>
    </source>
</evidence>
<dbReference type="GO" id="GO:0003677">
    <property type="term" value="F:DNA binding"/>
    <property type="evidence" value="ECO:0007669"/>
    <property type="project" value="UniProtKB-KW"/>
</dbReference>
<dbReference type="GO" id="GO:0003700">
    <property type="term" value="F:DNA-binding transcription factor activity"/>
    <property type="evidence" value="ECO:0007669"/>
    <property type="project" value="InterPro"/>
</dbReference>
<organism evidence="8 9">
    <name type="scientific">Mycolicibacterium smegmatis (strain MKD8)</name>
    <name type="common">Mycobacterium smegmatis</name>
    <dbReference type="NCBI Taxonomy" id="1214915"/>
    <lineage>
        <taxon>Bacteria</taxon>
        <taxon>Bacillati</taxon>
        <taxon>Actinomycetota</taxon>
        <taxon>Actinomycetes</taxon>
        <taxon>Mycobacteriales</taxon>
        <taxon>Mycobacteriaceae</taxon>
        <taxon>Mycolicibacterium</taxon>
    </lineage>
</organism>
<dbReference type="PANTHER" id="PTHR30419">
    <property type="entry name" value="HTH-TYPE TRANSCRIPTIONAL REGULATOR YBHD"/>
    <property type="match status" value="1"/>
</dbReference>
<sequence>MLPDIDSLALFVQAAEQRSLTKAAESCNIGVAGASRRIMLLEARLKTTLFDRTPRGMKLTPAGKELHMRAKTILAQVNEMQLLMKGFGADSQRALRVLVSSSAILGSFPTDLAAFCHANTDVELTVEERRGADIVRALMECEADLGIIVDGTPAEGLETFAYERDRLAVLAPARHAVAAMAELSFEGLLDHRLISLENGSSIMRVISEQASMAGRTVQPTVQVRGFEGLCRLVQEGLGVGVLPLTVAKRVGNRPGLVMRPLPESWAELGILVAVRPERRRNATLSTLLEFLSGARLNARAPGDRRVHLVPCS</sequence>
<dbReference type="FunFam" id="1.10.10.10:FF:000001">
    <property type="entry name" value="LysR family transcriptional regulator"/>
    <property type="match status" value="1"/>
</dbReference>
<dbReference type="EMBL" id="CP027541">
    <property type="protein sequence ID" value="AWT55015.1"/>
    <property type="molecule type" value="Genomic_DNA"/>
</dbReference>
<feature type="domain" description="HTH lysR-type" evidence="7">
    <location>
        <begin position="3"/>
        <end position="60"/>
    </location>
</feature>
<reference evidence="8 9" key="1">
    <citation type="journal article" date="2013" name="Genome Announc.">
        <title>Draft genome sequence of MKD8, a conjugal recipient Mycobacterium smegmatis strain.</title>
        <authorList>
            <person name="Gray T.A."/>
            <person name="Palumbo M.J."/>
            <person name="Derbyshire K.M."/>
        </authorList>
    </citation>
    <scope>NUCLEOTIDE SEQUENCE [LARGE SCALE GENOMIC DNA]</scope>
    <source>
        <strain evidence="8 9">MKD8</strain>
    </source>
</reference>
<dbReference type="AlphaFoldDB" id="A0A2U9PUQ8"/>
<name>A0A2U9PUQ8_MYCSE</name>
<dbReference type="SUPFAM" id="SSF53850">
    <property type="entry name" value="Periplasmic binding protein-like II"/>
    <property type="match status" value="1"/>
</dbReference>
<protein>
    <recommendedName>
        <fullName evidence="5">Probable hydrogen peroxide-inducible genes activator</fullName>
    </recommendedName>
</protein>
<comment type="similarity">
    <text evidence="1">Belongs to the LysR transcriptional regulatory family.</text>
</comment>
<comment type="function">
    <text evidence="6">Required for the induction the katG gene for catalase. Involved in the response to hydrogen peroxide.</text>
</comment>
<evidence type="ECO:0000256" key="3">
    <source>
        <dbReference type="ARBA" id="ARBA00023125"/>
    </source>
</evidence>
<dbReference type="InterPro" id="IPR005119">
    <property type="entry name" value="LysR_subst-bd"/>
</dbReference>
<evidence type="ECO:0000256" key="6">
    <source>
        <dbReference type="ARBA" id="ARBA00056658"/>
    </source>
</evidence>
<evidence type="ECO:0000259" key="7">
    <source>
        <dbReference type="PROSITE" id="PS50931"/>
    </source>
</evidence>